<reference evidence="4 5" key="2">
    <citation type="journal article" date="2012" name="Stand. Genomic Sci.">
        <title>Complete genome sequence of the moderately thermophilic mineral-sulfide-oxidizing firmicute Sulfobacillus acidophilus type strain (NAL(T)).</title>
        <authorList>
            <person name="Anderson I."/>
            <person name="Chertkov O."/>
            <person name="Chen A."/>
            <person name="Saunders E."/>
            <person name="Lapidus A."/>
            <person name="Nolan M."/>
            <person name="Lucas S."/>
            <person name="Hammon N."/>
            <person name="Deshpande S."/>
            <person name="Cheng J.F."/>
            <person name="Han C."/>
            <person name="Tapia R."/>
            <person name="Goodwin L.A."/>
            <person name="Pitluck S."/>
            <person name="Liolios K."/>
            <person name="Pagani I."/>
            <person name="Ivanova N."/>
            <person name="Mikhailova N."/>
            <person name="Pati A."/>
            <person name="Palaniappan K."/>
            <person name="Land M."/>
            <person name="Pan C."/>
            <person name="Rohde M."/>
            <person name="Pukall R."/>
            <person name="Goker M."/>
            <person name="Detter J.C."/>
            <person name="Woyke T."/>
            <person name="Bristow J."/>
            <person name="Eisen J.A."/>
            <person name="Markowitz V."/>
            <person name="Hugenholtz P."/>
            <person name="Kyrpides N.C."/>
            <person name="Klenk H.P."/>
            <person name="Mavromatis K."/>
        </authorList>
    </citation>
    <scope>NUCLEOTIDE SEQUENCE [LARGE SCALE GENOMIC DNA]</scope>
    <source>
        <strain evidence="5">ATCC 700253 / DSM 10332 / NAL</strain>
    </source>
</reference>
<feature type="domain" description="Methyltransferase" evidence="3">
    <location>
        <begin position="45"/>
        <end position="136"/>
    </location>
</feature>
<dbReference type="InterPro" id="IPR029063">
    <property type="entry name" value="SAM-dependent_MTases_sf"/>
</dbReference>
<dbReference type="Proteomes" id="UP000005439">
    <property type="component" value="Chromosome"/>
</dbReference>
<accession>G8TYW3</accession>
<dbReference type="SUPFAM" id="SSF53335">
    <property type="entry name" value="S-adenosyl-L-methionine-dependent methyltransferases"/>
    <property type="match status" value="1"/>
</dbReference>
<dbReference type="Gene3D" id="3.40.50.150">
    <property type="entry name" value="Vaccinia Virus protein VP39"/>
    <property type="match status" value="1"/>
</dbReference>
<dbReference type="PATRIC" id="fig|679936.5.peg.1713"/>
<sequence>MSLDAYYSARAKAYENVYTEVDATRRSELNQIRNILTDLFAGHTVLEVACGTGYWTRALAAKAAQVVAIDASTAMLEVAQSHLVASTTVTFYHADAYHLDAVPGTFSGGMANFWLSHVPKSRLHAFLTQFHRRLEPKATVMLADNVYIPGVGGDLITKPADDNTYKRRQCDGRVYEVLKNYYTSEELWSLFEPYADHLTIRMGYGYWWLWYTVKPF</sequence>
<evidence type="ECO:0000259" key="3">
    <source>
        <dbReference type="Pfam" id="PF13649"/>
    </source>
</evidence>
<evidence type="ECO:0000256" key="2">
    <source>
        <dbReference type="ARBA" id="ARBA00022679"/>
    </source>
</evidence>
<dbReference type="PANTHER" id="PTHR43861">
    <property type="entry name" value="TRANS-ACONITATE 2-METHYLTRANSFERASE-RELATED"/>
    <property type="match status" value="1"/>
</dbReference>
<dbReference type="EMBL" id="CP003179">
    <property type="protein sequence ID" value="AEW05142.1"/>
    <property type="molecule type" value="Genomic_DNA"/>
</dbReference>
<name>G8TYW3_SULAD</name>
<dbReference type="PANTHER" id="PTHR43861:SF1">
    <property type="entry name" value="TRANS-ACONITATE 2-METHYLTRANSFERASE"/>
    <property type="match status" value="1"/>
</dbReference>
<dbReference type="HOGENOM" id="CLU_106737_0_0_9"/>
<keyword evidence="1 4" id="KW-0489">Methyltransferase</keyword>
<keyword evidence="2" id="KW-0808">Transferase</keyword>
<dbReference type="AlphaFoldDB" id="G8TYW3"/>
<protein>
    <submittedName>
        <fullName evidence="4">Methyltransferase type 11</fullName>
    </submittedName>
</protein>
<evidence type="ECO:0000313" key="5">
    <source>
        <dbReference type="Proteomes" id="UP000005439"/>
    </source>
</evidence>
<dbReference type="InterPro" id="IPR041698">
    <property type="entry name" value="Methyltransf_25"/>
</dbReference>
<evidence type="ECO:0000313" key="4">
    <source>
        <dbReference type="EMBL" id="AEW05142.1"/>
    </source>
</evidence>
<proteinExistence type="predicted"/>
<organism evidence="4 5">
    <name type="scientific">Sulfobacillus acidophilus (strain ATCC 700253 / DSM 10332 / NAL)</name>
    <dbReference type="NCBI Taxonomy" id="679936"/>
    <lineage>
        <taxon>Bacteria</taxon>
        <taxon>Bacillati</taxon>
        <taxon>Bacillota</taxon>
        <taxon>Clostridia</taxon>
        <taxon>Eubacteriales</taxon>
        <taxon>Clostridiales Family XVII. Incertae Sedis</taxon>
        <taxon>Sulfobacillus</taxon>
    </lineage>
</organism>
<dbReference type="Pfam" id="PF13649">
    <property type="entry name" value="Methyltransf_25"/>
    <property type="match status" value="1"/>
</dbReference>
<reference evidence="5" key="1">
    <citation type="submission" date="2011-12" db="EMBL/GenBank/DDBJ databases">
        <title>The complete genome of chromosome of Sulfobacillus acidophilus DSM 10332.</title>
        <authorList>
            <person name="Lucas S."/>
            <person name="Han J."/>
            <person name="Lapidus A."/>
            <person name="Bruce D."/>
            <person name="Goodwin L."/>
            <person name="Pitluck S."/>
            <person name="Peters L."/>
            <person name="Kyrpides N."/>
            <person name="Mavromatis K."/>
            <person name="Ivanova N."/>
            <person name="Mikhailova N."/>
            <person name="Chertkov O."/>
            <person name="Saunders E."/>
            <person name="Detter J.C."/>
            <person name="Tapia R."/>
            <person name="Han C."/>
            <person name="Land M."/>
            <person name="Hauser L."/>
            <person name="Markowitz V."/>
            <person name="Cheng J.-F."/>
            <person name="Hugenholtz P."/>
            <person name="Woyke T."/>
            <person name="Wu D."/>
            <person name="Pukall R."/>
            <person name="Gehrich-Schroeter G."/>
            <person name="Schneider S."/>
            <person name="Klenk H.-P."/>
            <person name="Eisen J.A."/>
        </authorList>
    </citation>
    <scope>NUCLEOTIDE SEQUENCE [LARGE SCALE GENOMIC DNA]</scope>
    <source>
        <strain evidence="5">ATCC 700253 / DSM 10332 / NAL</strain>
    </source>
</reference>
<dbReference type="GO" id="GO:0008168">
    <property type="term" value="F:methyltransferase activity"/>
    <property type="evidence" value="ECO:0007669"/>
    <property type="project" value="UniProtKB-KW"/>
</dbReference>
<keyword evidence="5" id="KW-1185">Reference proteome</keyword>
<dbReference type="CDD" id="cd02440">
    <property type="entry name" value="AdoMet_MTases"/>
    <property type="match status" value="1"/>
</dbReference>
<evidence type="ECO:0000256" key="1">
    <source>
        <dbReference type="ARBA" id="ARBA00022603"/>
    </source>
</evidence>
<dbReference type="KEGG" id="sap:Sulac_1645"/>
<dbReference type="GO" id="GO:0032259">
    <property type="term" value="P:methylation"/>
    <property type="evidence" value="ECO:0007669"/>
    <property type="project" value="UniProtKB-KW"/>
</dbReference>
<gene>
    <name evidence="4" type="ordered locus">Sulac_1645</name>
</gene>